<reference evidence="1 2" key="1">
    <citation type="submission" date="2023-05" db="EMBL/GenBank/DDBJ databases">
        <title>Streptantibioticus silvisoli sp. nov., acidotolerant actinomycetes 1 from pine litter.</title>
        <authorList>
            <person name="Swiecimska M."/>
            <person name="Golinska P."/>
            <person name="Sangal V."/>
            <person name="Wachnowicz B."/>
            <person name="Goodfellow M."/>
        </authorList>
    </citation>
    <scope>NUCLEOTIDE SEQUENCE [LARGE SCALE GENOMIC DNA]</scope>
    <source>
        <strain evidence="1 2">DSM 42109</strain>
    </source>
</reference>
<sequence length="51" mass="5759">MIRLAAAWRAYRSRVRADRALARLARGEGRACPTGCTTCRTLTDHAQEERL</sequence>
<protein>
    <submittedName>
        <fullName evidence="1">Uncharacterized protein</fullName>
    </submittedName>
</protein>
<accession>A0ABT7A4G2</accession>
<organism evidence="1 2">
    <name type="scientific">Streptomyces iconiensis</name>
    <dbReference type="NCBI Taxonomy" id="1384038"/>
    <lineage>
        <taxon>Bacteria</taxon>
        <taxon>Bacillati</taxon>
        <taxon>Actinomycetota</taxon>
        <taxon>Actinomycetes</taxon>
        <taxon>Kitasatosporales</taxon>
        <taxon>Streptomycetaceae</taxon>
        <taxon>Streptomyces</taxon>
    </lineage>
</organism>
<gene>
    <name evidence="1" type="ORF">NMN56_030690</name>
</gene>
<dbReference type="EMBL" id="JANCPR020000037">
    <property type="protein sequence ID" value="MDJ1136237.1"/>
    <property type="molecule type" value="Genomic_DNA"/>
</dbReference>
<evidence type="ECO:0000313" key="1">
    <source>
        <dbReference type="EMBL" id="MDJ1136237.1"/>
    </source>
</evidence>
<name>A0ABT7A4G2_9ACTN</name>
<comment type="caution">
    <text evidence="1">The sequence shown here is derived from an EMBL/GenBank/DDBJ whole genome shotgun (WGS) entry which is preliminary data.</text>
</comment>
<evidence type="ECO:0000313" key="2">
    <source>
        <dbReference type="Proteomes" id="UP001214441"/>
    </source>
</evidence>
<dbReference type="RefSeq" id="WP_280842750.1">
    <property type="nucleotide sequence ID" value="NZ_JANCPR020000037.1"/>
</dbReference>
<dbReference type="Proteomes" id="UP001214441">
    <property type="component" value="Unassembled WGS sequence"/>
</dbReference>
<proteinExistence type="predicted"/>
<keyword evidence="2" id="KW-1185">Reference proteome</keyword>